<feature type="compositionally biased region" description="Pro residues" evidence="14">
    <location>
        <begin position="65"/>
        <end position="79"/>
    </location>
</feature>
<evidence type="ECO:0000256" key="14">
    <source>
        <dbReference type="SAM" id="MobiDB-lite"/>
    </source>
</evidence>
<dbReference type="EC" id="3.2.1.15" evidence="3"/>
<evidence type="ECO:0000256" key="10">
    <source>
        <dbReference type="ARBA" id="ARBA00060133"/>
    </source>
</evidence>
<dbReference type="SMART" id="SM00710">
    <property type="entry name" value="PbH1"/>
    <property type="match status" value="7"/>
</dbReference>
<dbReference type="PROSITE" id="PS00502">
    <property type="entry name" value="POLYGALACTURONASE"/>
    <property type="match status" value="1"/>
</dbReference>
<dbReference type="Proteomes" id="UP000436088">
    <property type="component" value="Unassembled WGS sequence"/>
</dbReference>
<organism evidence="15 16">
    <name type="scientific">Hibiscus syriacus</name>
    <name type="common">Rose of Sharon</name>
    <dbReference type="NCBI Taxonomy" id="106335"/>
    <lineage>
        <taxon>Eukaryota</taxon>
        <taxon>Viridiplantae</taxon>
        <taxon>Streptophyta</taxon>
        <taxon>Embryophyta</taxon>
        <taxon>Tracheophyta</taxon>
        <taxon>Spermatophyta</taxon>
        <taxon>Magnoliopsida</taxon>
        <taxon>eudicotyledons</taxon>
        <taxon>Gunneridae</taxon>
        <taxon>Pentapetalae</taxon>
        <taxon>rosids</taxon>
        <taxon>malvids</taxon>
        <taxon>Malvales</taxon>
        <taxon>Malvaceae</taxon>
        <taxon>Malvoideae</taxon>
        <taxon>Hibiscus</taxon>
    </lineage>
</organism>
<keyword evidence="7 13" id="KW-0326">Glycosidase</keyword>
<gene>
    <name evidence="15" type="ORF">F3Y22_tig00110270pilonHSYRG00151</name>
</gene>
<evidence type="ECO:0000256" key="9">
    <source>
        <dbReference type="ARBA" id="ARBA00034074"/>
    </source>
</evidence>
<dbReference type="Gene3D" id="2.160.20.10">
    <property type="entry name" value="Single-stranded right-handed beta-helix, Pectin lyase-like"/>
    <property type="match status" value="1"/>
</dbReference>
<dbReference type="FunFam" id="2.160.20.10:FF:000004">
    <property type="entry name" value="Pectin lyase-like superfamily protein"/>
    <property type="match status" value="1"/>
</dbReference>
<comment type="caution">
    <text evidence="15">The sequence shown here is derived from an EMBL/GenBank/DDBJ whole genome shotgun (WGS) entry which is preliminary data.</text>
</comment>
<dbReference type="InterPro" id="IPR012334">
    <property type="entry name" value="Pectin_lyas_fold"/>
</dbReference>
<reference evidence="15" key="1">
    <citation type="submission" date="2019-09" db="EMBL/GenBank/DDBJ databases">
        <title>Draft genome information of white flower Hibiscus syriacus.</title>
        <authorList>
            <person name="Kim Y.-M."/>
        </authorList>
    </citation>
    <scope>NUCLEOTIDE SEQUENCE [LARGE SCALE GENOMIC DNA]</scope>
    <source>
        <strain evidence="15">YM2019G1</strain>
    </source>
</reference>
<proteinExistence type="inferred from homology"/>
<evidence type="ECO:0000256" key="7">
    <source>
        <dbReference type="ARBA" id="ARBA00023295"/>
    </source>
</evidence>
<dbReference type="AlphaFoldDB" id="A0A6A3B5Z4"/>
<feature type="active site" evidence="12">
    <location>
        <position position="312"/>
    </location>
</feature>
<evidence type="ECO:0000313" key="15">
    <source>
        <dbReference type="EMBL" id="KAE8711921.1"/>
    </source>
</evidence>
<evidence type="ECO:0000256" key="13">
    <source>
        <dbReference type="RuleBase" id="RU361169"/>
    </source>
</evidence>
<sequence>MVPLPKEGIISWMILLGRLPTGDRLLRWGMQINAFPPCQTCGSPNESPPAPKPGASLPEPGAPEASPPELAPIPPPELSPEPSEAPRDDKVFDVTEYDAVADGWTESRLAFLAAWKAACDHPGNSTFYIPEGIFMVAPITFHGPCYNDLSPNVKIKGTLLAPIRLTAFKSHHWIAFKNLKGFAVTGGTETGKVDGQGEAEAWQQSSCLKAARCKKLITSMFFINVSHASISNITLLNGKGFHLGLHKSNDINIYNVNIIAPEDSPNTDGIHVSHSSNISIFSSTIGVGDDCISIGSGSNNISISDVRCGPGHGISVGSLGKYKTETDVVGISVRNCTINGTENGIRMKSWPGGRAINAYNMTFEDILMINVSNPIVIDQEYCPSHKCKTTKPSLVKVKDILIRNISGTYNTKSAVTLLCSSDAPCEDIRLVNISLNYLVPHTPRQGRFNIKGFLNGLQVINSKF</sequence>
<evidence type="ECO:0000256" key="3">
    <source>
        <dbReference type="ARBA" id="ARBA00012736"/>
    </source>
</evidence>
<feature type="region of interest" description="Disordered" evidence="14">
    <location>
        <begin position="39"/>
        <end position="89"/>
    </location>
</feature>
<evidence type="ECO:0000256" key="4">
    <source>
        <dbReference type="ARBA" id="ARBA00022512"/>
    </source>
</evidence>
<name>A0A6A3B5Z4_HIBSY</name>
<feature type="compositionally biased region" description="Low complexity" evidence="14">
    <location>
        <begin position="53"/>
        <end position="64"/>
    </location>
</feature>
<dbReference type="InterPro" id="IPR006626">
    <property type="entry name" value="PbH1"/>
</dbReference>
<keyword evidence="4" id="KW-0134">Cell wall</keyword>
<evidence type="ECO:0000256" key="5">
    <source>
        <dbReference type="ARBA" id="ARBA00022525"/>
    </source>
</evidence>
<keyword evidence="8" id="KW-0961">Cell wall biogenesis/degradation</keyword>
<dbReference type="InterPro" id="IPR000743">
    <property type="entry name" value="Glyco_hydro_28"/>
</dbReference>
<dbReference type="PANTHER" id="PTHR31375">
    <property type="match status" value="1"/>
</dbReference>
<keyword evidence="16" id="KW-1185">Reference proteome</keyword>
<dbReference type="Pfam" id="PF00295">
    <property type="entry name" value="Glyco_hydro_28"/>
    <property type="match status" value="1"/>
</dbReference>
<evidence type="ECO:0000256" key="8">
    <source>
        <dbReference type="ARBA" id="ARBA00023316"/>
    </source>
</evidence>
<keyword evidence="6 13" id="KW-0378">Hydrolase</keyword>
<evidence type="ECO:0000256" key="2">
    <source>
        <dbReference type="ARBA" id="ARBA00008834"/>
    </source>
</evidence>
<keyword evidence="5" id="KW-0964">Secreted</keyword>
<dbReference type="SUPFAM" id="SSF51126">
    <property type="entry name" value="Pectin lyase-like"/>
    <property type="match status" value="1"/>
</dbReference>
<evidence type="ECO:0000256" key="6">
    <source>
        <dbReference type="ARBA" id="ARBA00022801"/>
    </source>
</evidence>
<comment type="catalytic activity">
    <reaction evidence="9">
        <text>(1,4-alpha-D-galacturonosyl)n+m + H2O = (1,4-alpha-D-galacturonosyl)n + (1,4-alpha-D-galacturonosyl)m.</text>
        <dbReference type="EC" id="3.2.1.15"/>
    </reaction>
</comment>
<evidence type="ECO:0000256" key="12">
    <source>
        <dbReference type="PROSITE-ProRule" id="PRU10052"/>
    </source>
</evidence>
<comment type="function">
    <text evidence="10">May function in the depolymerization of the pectin in its walls during pollen tube elongation, or in that of the pistil during pollination.</text>
</comment>
<accession>A0A6A3B5Z4</accession>
<dbReference type="GO" id="GO:0004650">
    <property type="term" value="F:polygalacturonase activity"/>
    <property type="evidence" value="ECO:0007669"/>
    <property type="project" value="UniProtKB-EC"/>
</dbReference>
<evidence type="ECO:0000256" key="1">
    <source>
        <dbReference type="ARBA" id="ARBA00004191"/>
    </source>
</evidence>
<dbReference type="EMBL" id="VEPZ02000905">
    <property type="protein sequence ID" value="KAE8711921.1"/>
    <property type="molecule type" value="Genomic_DNA"/>
</dbReference>
<dbReference type="InterPro" id="IPR011050">
    <property type="entry name" value="Pectin_lyase_fold/virulence"/>
</dbReference>
<comment type="similarity">
    <text evidence="2 13">Belongs to the glycosyl hydrolase 28 family.</text>
</comment>
<comment type="subcellular location">
    <subcellularLocation>
        <location evidence="1">Secreted</location>
        <location evidence="1">Cell wall</location>
    </subcellularLocation>
</comment>
<evidence type="ECO:0000256" key="11">
    <source>
        <dbReference type="ARBA" id="ARBA00070098"/>
    </source>
</evidence>
<evidence type="ECO:0000313" key="16">
    <source>
        <dbReference type="Proteomes" id="UP000436088"/>
    </source>
</evidence>
<dbReference type="GO" id="GO:0005975">
    <property type="term" value="P:carbohydrate metabolic process"/>
    <property type="evidence" value="ECO:0007669"/>
    <property type="project" value="InterPro"/>
</dbReference>
<protein>
    <recommendedName>
        <fullName evidence="11">Polygalacturonase</fullName>
        <ecNumber evidence="3">3.2.1.15</ecNumber>
    </recommendedName>
</protein>
<dbReference type="GO" id="GO:0071555">
    <property type="term" value="P:cell wall organization"/>
    <property type="evidence" value="ECO:0007669"/>
    <property type="project" value="UniProtKB-KW"/>
</dbReference>